<dbReference type="InterPro" id="IPR036412">
    <property type="entry name" value="HAD-like_sf"/>
</dbReference>
<dbReference type="InterPro" id="IPR023298">
    <property type="entry name" value="ATPase_P-typ_TM_dom_sf"/>
</dbReference>
<evidence type="ECO:0000256" key="1">
    <source>
        <dbReference type="ARBA" id="ARBA00004141"/>
    </source>
</evidence>
<evidence type="ECO:0000313" key="13">
    <source>
        <dbReference type="Proteomes" id="UP000663586"/>
    </source>
</evidence>
<evidence type="ECO:0000256" key="7">
    <source>
        <dbReference type="ARBA" id="ARBA00022967"/>
    </source>
</evidence>
<dbReference type="InterPro" id="IPR023299">
    <property type="entry name" value="ATPase_P-typ_cyto_dom_N"/>
</dbReference>
<dbReference type="SFLD" id="SFLDG00002">
    <property type="entry name" value="C1.7:_P-type_atpase_like"/>
    <property type="match status" value="1"/>
</dbReference>
<gene>
    <name evidence="12" type="primary">zntA5</name>
    <name evidence="12" type="ORF">AArcS_1547</name>
</gene>
<keyword evidence="3 10" id="KW-0812">Transmembrane</keyword>
<dbReference type="InterPro" id="IPR008250">
    <property type="entry name" value="ATPase_P-typ_transduc_dom_A_sf"/>
</dbReference>
<comment type="subcellular location">
    <subcellularLocation>
        <location evidence="1">Membrane</location>
        <topology evidence="1">Multi-pass membrane protein</topology>
    </subcellularLocation>
</comment>
<dbReference type="Pfam" id="PF00702">
    <property type="entry name" value="Hydrolase"/>
    <property type="match status" value="1"/>
</dbReference>
<dbReference type="Gene3D" id="2.70.150.10">
    <property type="entry name" value="Calcium-transporting ATPase, cytoplasmic transduction domain A"/>
    <property type="match status" value="1"/>
</dbReference>
<dbReference type="PANTHER" id="PTHR48085:SF5">
    <property type="entry name" value="CADMIUM_ZINC-TRANSPORTING ATPASE HMA4-RELATED"/>
    <property type="match status" value="1"/>
</dbReference>
<keyword evidence="5" id="KW-0547">Nucleotide-binding</keyword>
<dbReference type="Pfam" id="PF00403">
    <property type="entry name" value="HMA"/>
    <property type="match status" value="1"/>
</dbReference>
<dbReference type="PRINTS" id="PR00941">
    <property type="entry name" value="CDATPASE"/>
</dbReference>
<dbReference type="GO" id="GO:0005524">
    <property type="term" value="F:ATP binding"/>
    <property type="evidence" value="ECO:0007669"/>
    <property type="project" value="UniProtKB-KW"/>
</dbReference>
<dbReference type="Gene3D" id="3.40.1110.10">
    <property type="entry name" value="Calcium-transporting ATPase, cytoplasmic domain N"/>
    <property type="match status" value="1"/>
</dbReference>
<keyword evidence="8 10" id="KW-1133">Transmembrane helix</keyword>
<dbReference type="InterPro" id="IPR044492">
    <property type="entry name" value="P_typ_ATPase_HD_dom"/>
</dbReference>
<dbReference type="GO" id="GO:0019829">
    <property type="term" value="F:ATPase-coupled monoatomic cation transmembrane transporter activity"/>
    <property type="evidence" value="ECO:0007669"/>
    <property type="project" value="InterPro"/>
</dbReference>
<feature type="transmembrane region" description="Helical" evidence="10">
    <location>
        <begin position="744"/>
        <end position="767"/>
    </location>
</feature>
<keyword evidence="9 10" id="KW-0472">Membrane</keyword>
<evidence type="ECO:0000256" key="3">
    <source>
        <dbReference type="ARBA" id="ARBA00022692"/>
    </source>
</evidence>
<feature type="transmembrane region" description="Helical" evidence="10">
    <location>
        <begin position="142"/>
        <end position="161"/>
    </location>
</feature>
<proteinExistence type="inferred from homology"/>
<feature type="domain" description="HMA" evidence="11">
    <location>
        <begin position="16"/>
        <end position="82"/>
    </location>
</feature>
<keyword evidence="13" id="KW-1185">Reference proteome</keyword>
<protein>
    <submittedName>
        <fullName evidence="12">Cation transport ATPase</fullName>
    </submittedName>
</protein>
<dbReference type="Pfam" id="PF00122">
    <property type="entry name" value="E1-E2_ATPase"/>
    <property type="match status" value="1"/>
</dbReference>
<dbReference type="InterPro" id="IPR023214">
    <property type="entry name" value="HAD_sf"/>
</dbReference>
<dbReference type="SUPFAM" id="SSF81665">
    <property type="entry name" value="Calcium ATPase, transmembrane domain M"/>
    <property type="match status" value="1"/>
</dbReference>
<dbReference type="FunFam" id="2.70.150.10:FF:000002">
    <property type="entry name" value="Copper-transporting ATPase 1, putative"/>
    <property type="match status" value="1"/>
</dbReference>
<dbReference type="CDD" id="cd00371">
    <property type="entry name" value="HMA"/>
    <property type="match status" value="1"/>
</dbReference>
<dbReference type="PANTHER" id="PTHR48085">
    <property type="entry name" value="CADMIUM/ZINC-TRANSPORTING ATPASE HMA2-RELATED"/>
    <property type="match status" value="1"/>
</dbReference>
<evidence type="ECO:0000313" key="12">
    <source>
        <dbReference type="EMBL" id="QSG02759.1"/>
    </source>
</evidence>
<dbReference type="PRINTS" id="PR00119">
    <property type="entry name" value="CATATPASE"/>
</dbReference>
<dbReference type="InterPro" id="IPR059000">
    <property type="entry name" value="ATPase_P-type_domA"/>
</dbReference>
<name>A0A897MUY2_9EURY</name>
<dbReference type="Gene3D" id="3.30.70.100">
    <property type="match status" value="1"/>
</dbReference>
<feature type="transmembrane region" description="Helical" evidence="10">
    <location>
        <begin position="350"/>
        <end position="370"/>
    </location>
</feature>
<sequence>MTDSRAETEEVADEYVTLRLSVPEMDCPSCAGKVENALTDIDGVQTMDLRPTSGIATVTYTADRASEQEIVTAVESAGYKVAERSDGTDTGGTGVAEPAAVWTSSRAIKTWIGAVFLVVGLALTFVLTGLNTTLVQTSIGALTLANATLLVATVAAGVPVVRSGYYSARNRSLDIDLLMGTAIVAATGIGLYIEAATLAVLFSIAELLERYAMDQTRDELRELMELSPEEATVLREVEDGEPQEVTVPAEEVRVGERVVVRPGEKIPIDGIVVEGTSSVDQSPITGESVPVDKSGGDEVFAGTLNEAGYLEIETTSEAGETTLARIIDLVGDAQAKQTEKEQFVDRFASYYTPVVVVLALLTAFLPPLLIDGTATVGLAGVEHTFGDDSLTWFVRGLTLLVIACPCAFVISTPVSVASGVTSAARNGVLIKGGNHLEAMGEVDAVAFDKTGTLTAGELTVTDVLALGDVKEDDVLSSAAALEGRSEHPIAEAVLERASAAGIDPRGVTAFESITGKGVRGDVDGRTYYAGKPGLFEELGFDLDQSTRGPGRTDGGVSTVSEDVLPDDEEWIATGAASLPDRIDALQAEGKTVILVGTEKRLLGAIAIADEIRPEARLAVDALARLGVGPLVMLTGDNEGTAQAVATDLGIDEYRAGLLPEEKVDAVEELQAEYGSVAMVGDGINDAPALATADVGIAMGAAGTDTAIETADIALMGDNVAKLPYLYALAHRANSVIRQNIWSSLGVKALLAVGVPFGYVSVAVAVIVGDMGMSLGVTGNAMRLSRVTPDRFLDE</sequence>
<keyword evidence="4" id="KW-0479">Metal-binding</keyword>
<evidence type="ECO:0000256" key="9">
    <source>
        <dbReference type="ARBA" id="ARBA00023136"/>
    </source>
</evidence>
<dbReference type="PROSITE" id="PS50846">
    <property type="entry name" value="HMA_2"/>
    <property type="match status" value="1"/>
</dbReference>
<dbReference type="InterPro" id="IPR051014">
    <property type="entry name" value="Cation_Transport_ATPase_IB"/>
</dbReference>
<dbReference type="GO" id="GO:0016887">
    <property type="term" value="F:ATP hydrolysis activity"/>
    <property type="evidence" value="ECO:0007669"/>
    <property type="project" value="InterPro"/>
</dbReference>
<dbReference type="SUPFAM" id="SSF81653">
    <property type="entry name" value="Calcium ATPase, transduction domain A"/>
    <property type="match status" value="1"/>
</dbReference>
<organism evidence="12 13">
    <name type="scientific">Natranaeroarchaeum sulfidigenes</name>
    <dbReference type="NCBI Taxonomy" id="2784880"/>
    <lineage>
        <taxon>Archaea</taxon>
        <taxon>Methanobacteriati</taxon>
        <taxon>Methanobacteriota</taxon>
        <taxon>Stenosarchaea group</taxon>
        <taxon>Halobacteria</taxon>
        <taxon>Halobacteriales</taxon>
        <taxon>Natronoarchaeaceae</taxon>
        <taxon>Natranaeroarchaeum</taxon>
    </lineage>
</organism>
<feature type="transmembrane region" description="Helical" evidence="10">
    <location>
        <begin position="181"/>
        <end position="208"/>
    </location>
</feature>
<feature type="transmembrane region" description="Helical" evidence="10">
    <location>
        <begin position="390"/>
        <end position="410"/>
    </location>
</feature>
<dbReference type="NCBIfam" id="TIGR01525">
    <property type="entry name" value="ATPase-IB_hvy"/>
    <property type="match status" value="1"/>
</dbReference>
<dbReference type="GO" id="GO:0016020">
    <property type="term" value="C:membrane"/>
    <property type="evidence" value="ECO:0007669"/>
    <property type="project" value="UniProtKB-SubCell"/>
</dbReference>
<dbReference type="SFLD" id="SFLDS00003">
    <property type="entry name" value="Haloacid_Dehalogenase"/>
    <property type="match status" value="1"/>
</dbReference>
<evidence type="ECO:0000259" key="11">
    <source>
        <dbReference type="PROSITE" id="PS50846"/>
    </source>
</evidence>
<dbReference type="NCBIfam" id="TIGR01494">
    <property type="entry name" value="ATPase_P-type"/>
    <property type="match status" value="2"/>
</dbReference>
<dbReference type="AlphaFoldDB" id="A0A897MUY2"/>
<dbReference type="InterPro" id="IPR001757">
    <property type="entry name" value="P_typ_ATPase"/>
</dbReference>
<dbReference type="SUPFAM" id="SSF56784">
    <property type="entry name" value="HAD-like"/>
    <property type="match status" value="1"/>
</dbReference>
<evidence type="ECO:0000256" key="4">
    <source>
        <dbReference type="ARBA" id="ARBA00022723"/>
    </source>
</evidence>
<comment type="similarity">
    <text evidence="2">Belongs to the cation transport ATPase (P-type) (TC 3.A.3) family. Type IB subfamily.</text>
</comment>
<dbReference type="EMBL" id="CP064786">
    <property type="protein sequence ID" value="QSG02759.1"/>
    <property type="molecule type" value="Genomic_DNA"/>
</dbReference>
<keyword evidence="6" id="KW-0067">ATP-binding</keyword>
<dbReference type="GeneID" id="70684931"/>
<dbReference type="InterPro" id="IPR006121">
    <property type="entry name" value="HMA_dom"/>
</dbReference>
<dbReference type="SFLD" id="SFLDF00027">
    <property type="entry name" value="p-type_atpase"/>
    <property type="match status" value="1"/>
</dbReference>
<evidence type="ECO:0000256" key="8">
    <source>
        <dbReference type="ARBA" id="ARBA00022989"/>
    </source>
</evidence>
<reference evidence="12" key="1">
    <citation type="submission" date="2020-11" db="EMBL/GenBank/DDBJ databases">
        <title>Carbohydrate-dependent, anaerobic sulfur respiration: A novel catabolism in halophilic archaea.</title>
        <authorList>
            <person name="Sorokin D.Y."/>
            <person name="Messina E."/>
            <person name="Smedile F."/>
            <person name="La Cono V."/>
            <person name="Hallsworth J.E."/>
            <person name="Yakimov M.M."/>
        </authorList>
    </citation>
    <scope>NUCLEOTIDE SEQUENCE</scope>
    <source>
        <strain evidence="12">AArc-S</strain>
    </source>
</reference>
<dbReference type="Gene3D" id="3.40.50.1000">
    <property type="entry name" value="HAD superfamily/HAD-like"/>
    <property type="match status" value="1"/>
</dbReference>
<dbReference type="Proteomes" id="UP000663586">
    <property type="component" value="Chromosome"/>
</dbReference>
<evidence type="ECO:0000256" key="10">
    <source>
        <dbReference type="SAM" id="Phobius"/>
    </source>
</evidence>
<evidence type="ECO:0000256" key="5">
    <source>
        <dbReference type="ARBA" id="ARBA00022741"/>
    </source>
</evidence>
<dbReference type="PROSITE" id="PS00154">
    <property type="entry name" value="ATPASE_E1_E2"/>
    <property type="match status" value="1"/>
</dbReference>
<dbReference type="GO" id="GO:0046872">
    <property type="term" value="F:metal ion binding"/>
    <property type="evidence" value="ECO:0007669"/>
    <property type="project" value="UniProtKB-KW"/>
</dbReference>
<evidence type="ECO:0000256" key="2">
    <source>
        <dbReference type="ARBA" id="ARBA00006024"/>
    </source>
</evidence>
<dbReference type="SUPFAM" id="SSF55008">
    <property type="entry name" value="HMA, heavy metal-associated domain"/>
    <property type="match status" value="1"/>
</dbReference>
<dbReference type="KEGG" id="hara:AArcS_1547"/>
<feature type="transmembrane region" description="Helical" evidence="10">
    <location>
        <begin position="111"/>
        <end position="130"/>
    </location>
</feature>
<dbReference type="InterPro" id="IPR027256">
    <property type="entry name" value="P-typ_ATPase_IB"/>
</dbReference>
<dbReference type="RefSeq" id="WP_238479901.1">
    <property type="nucleotide sequence ID" value="NZ_CP064786.1"/>
</dbReference>
<dbReference type="InterPro" id="IPR036163">
    <property type="entry name" value="HMA_dom_sf"/>
</dbReference>
<evidence type="ECO:0000256" key="6">
    <source>
        <dbReference type="ARBA" id="ARBA00022840"/>
    </source>
</evidence>
<keyword evidence="7" id="KW-1278">Translocase</keyword>
<accession>A0A897MUY2</accession>
<dbReference type="InterPro" id="IPR018303">
    <property type="entry name" value="ATPase_P-typ_P_site"/>
</dbReference>